<dbReference type="STRING" id="294746.A5DHA1"/>
<dbReference type="InterPro" id="IPR027417">
    <property type="entry name" value="P-loop_NTPase"/>
</dbReference>
<keyword evidence="9 15" id="KW-0496">Mitochondrion</keyword>
<dbReference type="Proteomes" id="UP000001997">
    <property type="component" value="Unassembled WGS sequence"/>
</dbReference>
<dbReference type="CDD" id="cd18809">
    <property type="entry name" value="SF1_C_RecD"/>
    <property type="match status" value="1"/>
</dbReference>
<dbReference type="Pfam" id="PF21530">
    <property type="entry name" value="Pif1_2B_dom"/>
    <property type="match status" value="1"/>
</dbReference>
<dbReference type="Pfam" id="PF05970">
    <property type="entry name" value="PIF1"/>
    <property type="match status" value="1"/>
</dbReference>
<dbReference type="GO" id="GO:0033678">
    <property type="term" value="F:5'-3' DNA/RNA helicase activity"/>
    <property type="evidence" value="ECO:0007669"/>
    <property type="project" value="EnsemblFungi"/>
</dbReference>
<evidence type="ECO:0000256" key="2">
    <source>
        <dbReference type="ARBA" id="ARBA00004604"/>
    </source>
</evidence>
<dbReference type="GO" id="GO:1903469">
    <property type="term" value="P:removal of RNA primer involved in mitotic DNA replication"/>
    <property type="evidence" value="ECO:0007669"/>
    <property type="project" value="EnsemblFungi"/>
</dbReference>
<dbReference type="CDD" id="cd18037">
    <property type="entry name" value="DEXSc_Pif1_like"/>
    <property type="match status" value="1"/>
</dbReference>
<dbReference type="GO" id="GO:1990814">
    <property type="term" value="F:DNA/DNA annealing activity"/>
    <property type="evidence" value="ECO:0007669"/>
    <property type="project" value="EnsemblFungi"/>
</dbReference>
<comment type="catalytic activity">
    <reaction evidence="14 15">
        <text>ATP + H2O = ADP + phosphate + H(+)</text>
        <dbReference type="Rhea" id="RHEA:13065"/>
        <dbReference type="ChEBI" id="CHEBI:15377"/>
        <dbReference type="ChEBI" id="CHEBI:15378"/>
        <dbReference type="ChEBI" id="CHEBI:30616"/>
        <dbReference type="ChEBI" id="CHEBI:43474"/>
        <dbReference type="ChEBI" id="CHEBI:456216"/>
        <dbReference type="EC" id="5.6.2.3"/>
    </reaction>
</comment>
<evidence type="ECO:0000256" key="9">
    <source>
        <dbReference type="ARBA" id="ARBA00023128"/>
    </source>
</evidence>
<dbReference type="GO" id="GO:0061995">
    <property type="term" value="F:ATP-dependent protein-DNA complex displacement activity"/>
    <property type="evidence" value="ECO:0007669"/>
    <property type="project" value="EnsemblFungi"/>
</dbReference>
<evidence type="ECO:0000256" key="8">
    <source>
        <dbReference type="ARBA" id="ARBA00023125"/>
    </source>
</evidence>
<feature type="binding site" evidence="15">
    <location>
        <begin position="189"/>
        <end position="196"/>
    </location>
    <ligand>
        <name>ATP</name>
        <dbReference type="ChEBI" id="CHEBI:30616"/>
    </ligand>
</feature>
<keyword evidence="8 15" id="KW-0238">DNA-binding</keyword>
<name>A5DHA1_PICGU</name>
<dbReference type="HAMAP" id="MF_03176">
    <property type="entry name" value="PIF1"/>
    <property type="match status" value="1"/>
</dbReference>
<evidence type="ECO:0000256" key="1">
    <source>
        <dbReference type="ARBA" id="ARBA00001946"/>
    </source>
</evidence>
<keyword evidence="13 15" id="KW-0539">Nucleus</keyword>
<dbReference type="Gene3D" id="3.40.50.300">
    <property type="entry name" value="P-loop containing nucleotide triphosphate hydrolases"/>
    <property type="match status" value="1"/>
</dbReference>
<dbReference type="AlphaFoldDB" id="A5DHA1"/>
<dbReference type="FunCoup" id="A5DHA1">
    <property type="interactions" value="804"/>
</dbReference>
<keyword evidence="19" id="KW-1185">Reference proteome</keyword>
<dbReference type="GO" id="GO:0019237">
    <property type="term" value="F:centromeric DNA binding"/>
    <property type="evidence" value="ECO:0007669"/>
    <property type="project" value="EnsemblFungi"/>
</dbReference>
<dbReference type="GO" id="GO:0043504">
    <property type="term" value="P:mitochondrial DNA repair"/>
    <property type="evidence" value="ECO:0007669"/>
    <property type="project" value="EnsemblFungi"/>
</dbReference>
<keyword evidence="3 15" id="KW-0547">Nucleotide-binding</keyword>
<dbReference type="GO" id="GO:0032211">
    <property type="term" value="P:negative regulation of telomere maintenance via telomerase"/>
    <property type="evidence" value="ECO:0007669"/>
    <property type="project" value="EnsemblFungi"/>
</dbReference>
<dbReference type="OMA" id="FAFESKA"/>
<dbReference type="PANTHER" id="PTHR47642:SF5">
    <property type="entry name" value="ATP-DEPENDENT DNA HELICASE"/>
    <property type="match status" value="1"/>
</dbReference>
<dbReference type="GeneID" id="5127008"/>
<dbReference type="GO" id="GO:0019985">
    <property type="term" value="P:translesion synthesis"/>
    <property type="evidence" value="ECO:0007669"/>
    <property type="project" value="EnsemblFungi"/>
</dbReference>
<keyword evidence="11 15" id="KW-0234">DNA repair</keyword>
<gene>
    <name evidence="15" type="primary">PIF1</name>
    <name evidence="18" type="ORF">PGUG_02652</name>
</gene>
<evidence type="ECO:0000313" key="18">
    <source>
        <dbReference type="EMBL" id="EDK38554.2"/>
    </source>
</evidence>
<dbReference type="GO" id="GO:0070336">
    <property type="term" value="F:flap-structured DNA binding"/>
    <property type="evidence" value="ECO:0007669"/>
    <property type="project" value="EnsemblFungi"/>
</dbReference>
<dbReference type="GO" id="GO:0035861">
    <property type="term" value="C:site of double-strand break"/>
    <property type="evidence" value="ECO:0007669"/>
    <property type="project" value="EnsemblFungi"/>
</dbReference>
<dbReference type="PANTHER" id="PTHR47642">
    <property type="entry name" value="ATP-DEPENDENT DNA HELICASE"/>
    <property type="match status" value="1"/>
</dbReference>
<dbReference type="GO" id="GO:0000722">
    <property type="term" value="P:telomere maintenance via recombination"/>
    <property type="evidence" value="ECO:0007669"/>
    <property type="project" value="EnsemblFungi"/>
</dbReference>
<dbReference type="GO" id="GO:0016887">
    <property type="term" value="F:ATP hydrolysis activity"/>
    <property type="evidence" value="ECO:0007669"/>
    <property type="project" value="EnsemblFungi"/>
</dbReference>
<keyword evidence="4 15" id="KW-0227">DNA damage</keyword>
<dbReference type="GO" id="GO:0031966">
    <property type="term" value="C:mitochondrial membrane"/>
    <property type="evidence" value="ECO:0007669"/>
    <property type="project" value="EnsemblFungi"/>
</dbReference>
<feature type="compositionally biased region" description="Low complexity" evidence="16">
    <location>
        <begin position="42"/>
        <end position="52"/>
    </location>
</feature>
<dbReference type="GO" id="GO:0071932">
    <property type="term" value="P:replication fork reversal"/>
    <property type="evidence" value="ECO:0007669"/>
    <property type="project" value="EnsemblFungi"/>
</dbReference>
<dbReference type="InterPro" id="IPR049163">
    <property type="entry name" value="Pif1-like_2B_dom"/>
</dbReference>
<dbReference type="SUPFAM" id="SSF52540">
    <property type="entry name" value="P-loop containing nucleoside triphosphate hydrolases"/>
    <property type="match status" value="2"/>
</dbReference>
<evidence type="ECO:0000256" key="12">
    <source>
        <dbReference type="ARBA" id="ARBA00023235"/>
    </source>
</evidence>
<dbReference type="SMART" id="SM00382">
    <property type="entry name" value="AAA"/>
    <property type="match status" value="1"/>
</dbReference>
<dbReference type="InterPro" id="IPR010285">
    <property type="entry name" value="DNA_helicase_pif1-like_DEAD"/>
</dbReference>
<comment type="similarity">
    <text evidence="15">Belongs to the helicase family. PIF1 subfamily.</text>
</comment>
<sequence>MYRARNIVSHKIPMTLSVDFDAVKAISFSSFTDDLSTCGGKSSQKSDAVSSSPNRSPLALIRSQSSPSALGSPPKKRPHLQPVADSPISSKPTITTESPFNSSLRKKEKNDLLHQPSLKTKKAPHYPTIQLQTQRPFSSTSNAKRYEDVTTPSTTHGQALKSVVPIVLSAEQEHVLQLVRNGESLFYTGSAGTGKSVLLRAIIKELRKKHDGNIAVTASTGLAACNIGGITLHSFAGVGLGDGSIDNWMKKVRSNKKAYSRWGSVKVLIIDEISMIDGIFFDKLNELAKRIRRSRAPFGGIQVIACGDFYQLPPVNKNKIDGSPIEESMFAFESMAWKSTIKKSILLQEVFRQKGDQRFIDMLNEMRSGQIGPDTEMEFKKLARKLECPEGIVPAELYSTRYEVDNANNTRLNLLKGETHLFSSVDDGSLPAQSRQTVLNNFLAPQKLFLKKNAQVMCIKNFDETLVNGSLGQVVGFMDKRTYKLFEKMKAAPHVPIESLNAQLKDEEKNNEDKTLNDYSSQQYNDSVFGFLDEVPETEFADTELFSSEELTSSFKESKDRKLEFINKMLEEADKKKLLPLVRFLLPDGVNTREVLVEPETWTVEDEHQQVLASRTQVPLMLAWSLSIHKSQGQTLPKVKVDLKRVFENGQAYVALSRAVSRAGLQVLNFDKYKIRAHPKVIDFYSTLFTPEESLADRKHEHGQRSLDHFFSTVAGRADFNT</sequence>
<dbReference type="GO" id="GO:1902983">
    <property type="term" value="P:DNA strand elongation involved in mitotic DNA replication"/>
    <property type="evidence" value="ECO:0007669"/>
    <property type="project" value="EnsemblFungi"/>
</dbReference>
<keyword evidence="10 15" id="KW-0233">DNA recombination</keyword>
<evidence type="ECO:0000256" key="5">
    <source>
        <dbReference type="ARBA" id="ARBA00022801"/>
    </source>
</evidence>
<keyword evidence="7 15" id="KW-0067">ATP-binding</keyword>
<evidence type="ECO:0000259" key="17">
    <source>
        <dbReference type="SMART" id="SM00382"/>
    </source>
</evidence>
<dbReference type="OrthoDB" id="432234at2759"/>
<keyword evidence="6 15" id="KW-0347">Helicase</keyword>
<dbReference type="EC" id="5.6.2.3" evidence="15"/>
<dbReference type="GO" id="GO:0051880">
    <property type="term" value="F:G-quadruplex DNA binding"/>
    <property type="evidence" value="ECO:0007669"/>
    <property type="project" value="EnsemblFungi"/>
</dbReference>
<dbReference type="GO" id="GO:0033553">
    <property type="term" value="C:rDNA heterochromatin"/>
    <property type="evidence" value="ECO:0007669"/>
    <property type="project" value="EnsemblFungi"/>
</dbReference>
<dbReference type="VEuPathDB" id="FungiDB:PGUG_02652"/>
<dbReference type="GO" id="GO:0140445">
    <property type="term" value="C:chromosome, telomeric repeat region"/>
    <property type="evidence" value="ECO:0007669"/>
    <property type="project" value="EnsemblFungi"/>
</dbReference>
<feature type="compositionally biased region" description="Polar residues" evidence="16">
    <location>
        <begin position="87"/>
        <end position="103"/>
    </location>
</feature>
<reference evidence="18 19" key="1">
    <citation type="journal article" date="2009" name="Nature">
        <title>Evolution of pathogenicity and sexual reproduction in eight Candida genomes.</title>
        <authorList>
            <person name="Butler G."/>
            <person name="Rasmussen M.D."/>
            <person name="Lin M.F."/>
            <person name="Santos M.A."/>
            <person name="Sakthikumar S."/>
            <person name="Munro C.A."/>
            <person name="Rheinbay E."/>
            <person name="Grabherr M."/>
            <person name="Forche A."/>
            <person name="Reedy J.L."/>
            <person name="Agrafioti I."/>
            <person name="Arnaud M.B."/>
            <person name="Bates S."/>
            <person name="Brown A.J."/>
            <person name="Brunke S."/>
            <person name="Costanzo M.C."/>
            <person name="Fitzpatrick D.A."/>
            <person name="de Groot P.W."/>
            <person name="Harris D."/>
            <person name="Hoyer L.L."/>
            <person name="Hube B."/>
            <person name="Klis F.M."/>
            <person name="Kodira C."/>
            <person name="Lennard N."/>
            <person name="Logue M.E."/>
            <person name="Martin R."/>
            <person name="Neiman A.M."/>
            <person name="Nikolaou E."/>
            <person name="Quail M.A."/>
            <person name="Quinn J."/>
            <person name="Santos M.C."/>
            <person name="Schmitzberger F.F."/>
            <person name="Sherlock G."/>
            <person name="Shah P."/>
            <person name="Silverstein K.A."/>
            <person name="Skrzypek M.S."/>
            <person name="Soll D."/>
            <person name="Staggs R."/>
            <person name="Stansfield I."/>
            <person name="Stumpf M.P."/>
            <person name="Sudbery P.E."/>
            <person name="Srikantha T."/>
            <person name="Zeng Q."/>
            <person name="Berman J."/>
            <person name="Berriman M."/>
            <person name="Heitman J."/>
            <person name="Gow N.A."/>
            <person name="Lorenz M.C."/>
            <person name="Birren B.W."/>
            <person name="Kellis M."/>
            <person name="Cuomo C.A."/>
        </authorList>
    </citation>
    <scope>NUCLEOTIDE SEQUENCE [LARGE SCALE GENOMIC DNA]</scope>
    <source>
        <strain evidence="19">ATCC 6260 / CBS 566 / DSM 6381 / JCM 1539 / NBRC 10279 / NRRL Y-324</strain>
    </source>
</reference>
<evidence type="ECO:0000256" key="15">
    <source>
        <dbReference type="HAMAP-Rule" id="MF_03176"/>
    </source>
</evidence>
<feature type="domain" description="AAA+ ATPase" evidence="17">
    <location>
        <begin position="181"/>
        <end position="336"/>
    </location>
</feature>
<evidence type="ECO:0000256" key="7">
    <source>
        <dbReference type="ARBA" id="ARBA00022840"/>
    </source>
</evidence>
<feature type="DNA-binding region" evidence="15">
    <location>
        <begin position="651"/>
        <end position="670"/>
    </location>
</feature>
<evidence type="ECO:0000256" key="3">
    <source>
        <dbReference type="ARBA" id="ARBA00022741"/>
    </source>
</evidence>
<dbReference type="GO" id="GO:0000727">
    <property type="term" value="P:double-strand break repair via break-induced replication"/>
    <property type="evidence" value="ECO:0007669"/>
    <property type="project" value="EnsemblFungi"/>
</dbReference>
<keyword evidence="12 15" id="KW-0413">Isomerase</keyword>
<protein>
    <recommendedName>
        <fullName evidence="15">ATP-dependent DNA helicase PIF1</fullName>
        <ecNumber evidence="15">5.6.2.3</ecNumber>
    </recommendedName>
    <alternativeName>
        <fullName evidence="15">DNA 5'-3' helicase PIF1</fullName>
    </alternativeName>
    <alternativeName>
        <fullName evidence="15">DNA repair and recombination helicase PIF1</fullName>
    </alternativeName>
</protein>
<dbReference type="GO" id="GO:0043596">
    <property type="term" value="C:nuclear replication fork"/>
    <property type="evidence" value="ECO:0007669"/>
    <property type="project" value="EnsemblFungi"/>
</dbReference>
<evidence type="ECO:0000256" key="13">
    <source>
        <dbReference type="ARBA" id="ARBA00023242"/>
    </source>
</evidence>
<dbReference type="HOGENOM" id="CLU_001613_0_3_1"/>
<comment type="subcellular location">
    <subcellularLocation>
        <location evidence="2">Nucleus</location>
        <location evidence="2">Nucleolus</location>
    </subcellularLocation>
    <subcellularLocation>
        <location evidence="15">Nucleus</location>
    </subcellularLocation>
    <subcellularLocation>
        <location evidence="15">Mitochondrion</location>
    </subcellularLocation>
</comment>
<dbReference type="eggNOG" id="KOG0987">
    <property type="taxonomic scope" value="Eukaryota"/>
</dbReference>
<dbReference type="GO" id="GO:0017116">
    <property type="term" value="F:single-stranded DNA helicase activity"/>
    <property type="evidence" value="ECO:0007669"/>
    <property type="project" value="EnsemblFungi"/>
</dbReference>
<dbReference type="InterPro" id="IPR048293">
    <property type="entry name" value="PIF1_RRM3_pfh1"/>
</dbReference>
<dbReference type="KEGG" id="pgu:PGUG_02652"/>
<evidence type="ECO:0000313" key="19">
    <source>
        <dbReference type="Proteomes" id="UP000001997"/>
    </source>
</evidence>
<keyword evidence="5 15" id="KW-0378">Hydrolase</keyword>
<comment type="function">
    <text evidence="15">DNA-dependent ATPase and 5'-3' DNA helicase required for the maintenance of both mitochondrial and nuclear genome stability.</text>
</comment>
<dbReference type="InterPro" id="IPR051055">
    <property type="entry name" value="PIF1_helicase"/>
</dbReference>
<dbReference type="GO" id="GO:1990426">
    <property type="term" value="P:mitotic recombination-dependent replication fork processing"/>
    <property type="evidence" value="ECO:0007669"/>
    <property type="project" value="EnsemblFungi"/>
</dbReference>
<accession>A5DHA1</accession>
<dbReference type="GO" id="GO:0160225">
    <property type="term" value="F:G-quadruplex unwinding activity"/>
    <property type="evidence" value="ECO:0007669"/>
    <property type="project" value="EnsemblFungi"/>
</dbReference>
<evidence type="ECO:0000256" key="16">
    <source>
        <dbReference type="SAM" id="MobiDB-lite"/>
    </source>
</evidence>
<proteinExistence type="inferred from homology"/>
<organism evidence="18 19">
    <name type="scientific">Meyerozyma guilliermondii (strain ATCC 6260 / CBS 566 / DSM 6381 / JCM 1539 / NBRC 10279 / NRRL Y-324)</name>
    <name type="common">Yeast</name>
    <name type="synonym">Candida guilliermondii</name>
    <dbReference type="NCBI Taxonomy" id="294746"/>
    <lineage>
        <taxon>Eukaryota</taxon>
        <taxon>Fungi</taxon>
        <taxon>Dikarya</taxon>
        <taxon>Ascomycota</taxon>
        <taxon>Saccharomycotina</taxon>
        <taxon>Pichiomycetes</taxon>
        <taxon>Debaryomycetaceae</taxon>
        <taxon>Meyerozyma</taxon>
    </lineage>
</organism>
<dbReference type="InParanoid" id="A5DHA1"/>
<dbReference type="GO" id="GO:0010521">
    <property type="term" value="F:telomerase inhibitor activity"/>
    <property type="evidence" value="ECO:0007669"/>
    <property type="project" value="EnsemblFungi"/>
</dbReference>
<dbReference type="GO" id="GO:0042162">
    <property type="term" value="F:telomeric DNA binding"/>
    <property type="evidence" value="ECO:0007669"/>
    <property type="project" value="EnsemblFungi"/>
</dbReference>
<feature type="region of interest" description="Disordered" evidence="16">
    <location>
        <begin position="37"/>
        <end position="128"/>
    </location>
</feature>
<dbReference type="FunFam" id="3.40.50.300:FF:001226">
    <property type="entry name" value="ATP-dependent DNA helicase PIF1"/>
    <property type="match status" value="1"/>
</dbReference>
<dbReference type="GO" id="GO:0003723">
    <property type="term" value="F:RNA binding"/>
    <property type="evidence" value="ECO:0007669"/>
    <property type="project" value="EnsemblFungi"/>
</dbReference>
<evidence type="ECO:0000256" key="6">
    <source>
        <dbReference type="ARBA" id="ARBA00022806"/>
    </source>
</evidence>
<evidence type="ECO:0000256" key="4">
    <source>
        <dbReference type="ARBA" id="ARBA00022763"/>
    </source>
</evidence>
<comment type="cofactor">
    <cofactor evidence="1 15">
        <name>Mg(2+)</name>
        <dbReference type="ChEBI" id="CHEBI:18420"/>
    </cofactor>
</comment>
<evidence type="ECO:0000256" key="10">
    <source>
        <dbReference type="ARBA" id="ARBA00023172"/>
    </source>
</evidence>
<comment type="subunit">
    <text evidence="15">Monomer.</text>
</comment>
<dbReference type="GO" id="GO:0005730">
    <property type="term" value="C:nucleolus"/>
    <property type="evidence" value="ECO:0007669"/>
    <property type="project" value="UniProtKB-SubCell"/>
</dbReference>
<dbReference type="GO" id="GO:0005524">
    <property type="term" value="F:ATP binding"/>
    <property type="evidence" value="ECO:0007669"/>
    <property type="project" value="UniProtKB-UniRule"/>
</dbReference>
<evidence type="ECO:0000256" key="11">
    <source>
        <dbReference type="ARBA" id="ARBA00023204"/>
    </source>
</evidence>
<dbReference type="InterPro" id="IPR003593">
    <property type="entry name" value="AAA+_ATPase"/>
</dbReference>
<evidence type="ECO:0000256" key="14">
    <source>
        <dbReference type="ARBA" id="ARBA00048954"/>
    </source>
</evidence>
<dbReference type="EMBL" id="CH408157">
    <property type="protein sequence ID" value="EDK38554.2"/>
    <property type="molecule type" value="Genomic_DNA"/>
</dbReference>
<dbReference type="GO" id="GO:0043139">
    <property type="term" value="F:5'-3' DNA helicase activity"/>
    <property type="evidence" value="ECO:0007669"/>
    <property type="project" value="UniProtKB-UniRule"/>
</dbReference>